<dbReference type="EnsemblPlants" id="HORVU.MOREX.r3.6HG0583830.1">
    <property type="protein sequence ID" value="HORVU.MOREX.r3.6HG0583830.1.CDS1"/>
    <property type="gene ID" value="HORVU.MOREX.r3.6HG0583830"/>
</dbReference>
<feature type="region of interest" description="Disordered" evidence="1">
    <location>
        <begin position="31"/>
        <end position="63"/>
    </location>
</feature>
<dbReference type="Gramene" id="HORVU.MOREX.r2.6HG0483960.1">
    <property type="protein sequence ID" value="HORVU.MOREX.r2.6HG0483960.1.CDS.1"/>
    <property type="gene ID" value="HORVU.MOREX.r2.6HG0483960"/>
</dbReference>
<sequence>MEGQIQQFVTLRFDDLWLDVPYDTFVNASSESWKTTAASPTEKEKEKEVSSAPRDGFVPVMSKSAKRRMRAAARASTYEQHVSVHKTAPSDSVPPSFAKTSGLKLASQGAPKKFQSMLEEWPVLAKRTAPLKIISSARSASSPVTPTRHEPDSWTTSTKVAVPLTPSKLKVGAPSKALHDTSGVGSYKPTSNTLAQHIRPPR</sequence>
<reference evidence="3" key="1">
    <citation type="journal article" date="2012" name="Nature">
        <title>A physical, genetic and functional sequence assembly of the barley genome.</title>
        <authorList>
            <consortium name="The International Barley Genome Sequencing Consortium"/>
            <person name="Mayer K.F."/>
            <person name="Waugh R."/>
            <person name="Brown J.W."/>
            <person name="Schulman A."/>
            <person name="Langridge P."/>
            <person name="Platzer M."/>
            <person name="Fincher G.B."/>
            <person name="Muehlbauer G.J."/>
            <person name="Sato K."/>
            <person name="Close T.J."/>
            <person name="Wise R.P."/>
            <person name="Stein N."/>
        </authorList>
    </citation>
    <scope>NUCLEOTIDE SEQUENCE [LARGE SCALE GENOMIC DNA]</scope>
    <source>
        <strain evidence="3">cv. Morex</strain>
    </source>
</reference>
<keyword evidence="3" id="KW-1185">Reference proteome</keyword>
<organism evidence="2 3">
    <name type="scientific">Hordeum vulgare subsp. vulgare</name>
    <name type="common">Domesticated barley</name>
    <dbReference type="NCBI Taxonomy" id="112509"/>
    <lineage>
        <taxon>Eukaryota</taxon>
        <taxon>Viridiplantae</taxon>
        <taxon>Streptophyta</taxon>
        <taxon>Embryophyta</taxon>
        <taxon>Tracheophyta</taxon>
        <taxon>Spermatophyta</taxon>
        <taxon>Magnoliopsida</taxon>
        <taxon>Liliopsida</taxon>
        <taxon>Poales</taxon>
        <taxon>Poaceae</taxon>
        <taxon>BOP clade</taxon>
        <taxon>Pooideae</taxon>
        <taxon>Triticodae</taxon>
        <taxon>Triticeae</taxon>
        <taxon>Hordeinae</taxon>
        <taxon>Hordeum</taxon>
    </lineage>
</organism>
<evidence type="ECO:0000313" key="2">
    <source>
        <dbReference type="EnsemblPlants" id="HORVU.MOREX.r3.6HG0583830.1.CDS1"/>
    </source>
</evidence>
<reference evidence="2" key="2">
    <citation type="submission" date="2020-10" db="EMBL/GenBank/DDBJ databases">
        <authorList>
            <person name="Scholz U."/>
            <person name="Mascher M."/>
            <person name="Fiebig A."/>
        </authorList>
    </citation>
    <scope>NUCLEOTIDE SEQUENCE [LARGE SCALE GENOMIC DNA]</scope>
    <source>
        <strain evidence="2">cv. Morex</strain>
    </source>
</reference>
<name>A0A8I6YCY5_HORVV</name>
<dbReference type="Gramene" id="HORVU.MOREX.r3.6HG0583830.1">
    <property type="protein sequence ID" value="HORVU.MOREX.r3.6HG0583830.1.CDS1"/>
    <property type="gene ID" value="HORVU.MOREX.r3.6HG0583830"/>
</dbReference>
<feature type="region of interest" description="Disordered" evidence="1">
    <location>
        <begin position="137"/>
        <end position="202"/>
    </location>
</feature>
<evidence type="ECO:0000313" key="3">
    <source>
        <dbReference type="Proteomes" id="UP000011116"/>
    </source>
</evidence>
<dbReference type="PANTHER" id="PTHR33437:SF2">
    <property type="entry name" value="OS06G0361200 PROTEIN"/>
    <property type="match status" value="1"/>
</dbReference>
<dbReference type="Proteomes" id="UP000011116">
    <property type="component" value="Chromosome 6H"/>
</dbReference>
<reference evidence="2" key="3">
    <citation type="submission" date="2022-01" db="UniProtKB">
        <authorList>
            <consortium name="EnsemblPlants"/>
        </authorList>
    </citation>
    <scope>IDENTIFICATION</scope>
    <source>
        <strain evidence="2">subsp. vulgare</strain>
    </source>
</reference>
<protein>
    <submittedName>
        <fullName evidence="2">Uncharacterized protein</fullName>
    </submittedName>
</protein>
<evidence type="ECO:0000256" key="1">
    <source>
        <dbReference type="SAM" id="MobiDB-lite"/>
    </source>
</evidence>
<accession>A0A8I6YCY5</accession>
<dbReference type="AlphaFoldDB" id="A0A8I6YCY5"/>
<proteinExistence type="predicted"/>
<dbReference type="PANTHER" id="PTHR33437">
    <property type="entry name" value="OS06G0361200 PROTEIN"/>
    <property type="match status" value="1"/>
</dbReference>